<organism evidence="1 2">
    <name type="scientific">Brucella intermedia LMG 3301</name>
    <dbReference type="NCBI Taxonomy" id="641118"/>
    <lineage>
        <taxon>Bacteria</taxon>
        <taxon>Pseudomonadati</taxon>
        <taxon>Pseudomonadota</taxon>
        <taxon>Alphaproteobacteria</taxon>
        <taxon>Hyphomicrobiales</taxon>
        <taxon>Brucellaceae</taxon>
        <taxon>Brucella/Ochrobactrum group</taxon>
        <taxon>Brucella</taxon>
    </lineage>
</organism>
<protein>
    <submittedName>
        <fullName evidence="1">Uncharacterized protein</fullName>
    </submittedName>
</protein>
<evidence type="ECO:0000313" key="2">
    <source>
        <dbReference type="Proteomes" id="UP000004386"/>
    </source>
</evidence>
<evidence type="ECO:0000313" key="1">
    <source>
        <dbReference type="EMBL" id="EEQ95801.1"/>
    </source>
</evidence>
<proteinExistence type="predicted"/>
<dbReference type="EMBL" id="ACQA01000001">
    <property type="protein sequence ID" value="EEQ95801.1"/>
    <property type="molecule type" value="Genomic_DNA"/>
</dbReference>
<accession>C4WJ00</accession>
<dbReference type="Proteomes" id="UP000004386">
    <property type="component" value="Unassembled WGS sequence"/>
</dbReference>
<dbReference type="HOGENOM" id="CLU_2220478_0_0_5"/>
<dbReference type="AlphaFoldDB" id="C4WJ00"/>
<comment type="caution">
    <text evidence="1">The sequence shown here is derived from an EMBL/GenBank/DDBJ whole genome shotgun (WGS) entry which is preliminary data.</text>
</comment>
<name>C4WJ00_9HYPH</name>
<reference evidence="1 2" key="1">
    <citation type="submission" date="2009-05" db="EMBL/GenBank/DDBJ databases">
        <authorList>
            <person name="Setubal J.C."/>
            <person name="Boyle S."/>
            <person name="Crasta O.R."/>
            <person name="Gillespie J.J."/>
            <person name="Kenyon R.W."/>
            <person name="Lu J."/>
            <person name="Mane S."/>
            <person name="Nagrani S."/>
            <person name="Shallom J.M."/>
            <person name="Shallom S."/>
            <person name="Shukla M."/>
            <person name="Snyder E.E."/>
            <person name="Sobral B.W."/>
            <person name="Wattam A.R."/>
            <person name="Will R."/>
            <person name="Williams K."/>
            <person name="Yoo H."/>
            <person name="Munk C."/>
            <person name="Tapia R."/>
            <person name="Green L."/>
            <person name="Rogers Y."/>
            <person name="Detter J.C."/>
            <person name="Bruce D."/>
            <person name="Brettin T.S."/>
            <person name="Tsolis R."/>
        </authorList>
    </citation>
    <scope>NUCLEOTIDE SEQUENCE [LARGE SCALE GENOMIC DNA]</scope>
    <source>
        <strain evidence="1 2">LMG 3301</strain>
    </source>
</reference>
<sequence>MRAKPFAVRSMIASCRLGILSAFSHNHCCLSYDALLADGKEEFYGRERNCRICQARKPSIDARHIGAVADKCAVKVETVSRTPYLRFRVYLRFQAGMVRTLKTKIA</sequence>
<gene>
    <name evidence="1" type="ORF">OINT_1001195</name>
</gene>